<gene>
    <name evidence="1" type="ORF">KIN20_017467</name>
</gene>
<proteinExistence type="predicted"/>
<evidence type="ECO:0000313" key="1">
    <source>
        <dbReference type="EMBL" id="KAJ1358901.1"/>
    </source>
</evidence>
<dbReference type="Proteomes" id="UP001196413">
    <property type="component" value="Unassembled WGS sequence"/>
</dbReference>
<evidence type="ECO:0000313" key="2">
    <source>
        <dbReference type="Proteomes" id="UP001196413"/>
    </source>
</evidence>
<comment type="caution">
    <text evidence="1">The sequence shown here is derived from an EMBL/GenBank/DDBJ whole genome shotgun (WGS) entry which is preliminary data.</text>
</comment>
<protein>
    <submittedName>
        <fullName evidence="1">Uncharacterized protein</fullName>
    </submittedName>
</protein>
<dbReference type="EMBL" id="JAHQIW010003510">
    <property type="protein sequence ID" value="KAJ1358901.1"/>
    <property type="molecule type" value="Genomic_DNA"/>
</dbReference>
<organism evidence="1 2">
    <name type="scientific">Parelaphostrongylus tenuis</name>
    <name type="common">Meningeal worm</name>
    <dbReference type="NCBI Taxonomy" id="148309"/>
    <lineage>
        <taxon>Eukaryota</taxon>
        <taxon>Metazoa</taxon>
        <taxon>Ecdysozoa</taxon>
        <taxon>Nematoda</taxon>
        <taxon>Chromadorea</taxon>
        <taxon>Rhabditida</taxon>
        <taxon>Rhabditina</taxon>
        <taxon>Rhabditomorpha</taxon>
        <taxon>Strongyloidea</taxon>
        <taxon>Metastrongylidae</taxon>
        <taxon>Parelaphostrongylus</taxon>
    </lineage>
</organism>
<name>A0AAD5QTT8_PARTN</name>
<sequence length="63" mass="7299">MLHEFVVDTTDADVDLSVVNMRFTSYDTITHEPERARMSSKVKRSLLLTATTQMPRFHMLNDV</sequence>
<dbReference type="AlphaFoldDB" id="A0AAD5QTT8"/>
<accession>A0AAD5QTT8</accession>
<keyword evidence="2" id="KW-1185">Reference proteome</keyword>
<reference evidence="1" key="1">
    <citation type="submission" date="2021-06" db="EMBL/GenBank/DDBJ databases">
        <title>Parelaphostrongylus tenuis whole genome reference sequence.</title>
        <authorList>
            <person name="Garwood T.J."/>
            <person name="Larsen P.A."/>
            <person name="Fountain-Jones N.M."/>
            <person name="Garbe J.R."/>
            <person name="Macchietto M.G."/>
            <person name="Kania S.A."/>
            <person name="Gerhold R.W."/>
            <person name="Richards J.E."/>
            <person name="Wolf T.M."/>
        </authorList>
    </citation>
    <scope>NUCLEOTIDE SEQUENCE</scope>
    <source>
        <strain evidence="1">MNPRO001-30</strain>
        <tissue evidence="1">Meninges</tissue>
    </source>
</reference>